<keyword evidence="3" id="KW-1185">Reference proteome</keyword>
<dbReference type="AlphaFoldDB" id="A0A822XPW3"/>
<proteinExistence type="predicted"/>
<protein>
    <submittedName>
        <fullName evidence="2">Uncharacterized protein</fullName>
    </submittedName>
</protein>
<evidence type="ECO:0000313" key="3">
    <source>
        <dbReference type="Proteomes" id="UP000607653"/>
    </source>
</evidence>
<organism evidence="2 3">
    <name type="scientific">Nelumbo nucifera</name>
    <name type="common">Sacred lotus</name>
    <dbReference type="NCBI Taxonomy" id="4432"/>
    <lineage>
        <taxon>Eukaryota</taxon>
        <taxon>Viridiplantae</taxon>
        <taxon>Streptophyta</taxon>
        <taxon>Embryophyta</taxon>
        <taxon>Tracheophyta</taxon>
        <taxon>Spermatophyta</taxon>
        <taxon>Magnoliopsida</taxon>
        <taxon>Proteales</taxon>
        <taxon>Nelumbonaceae</taxon>
        <taxon>Nelumbo</taxon>
    </lineage>
</organism>
<feature type="compositionally biased region" description="Polar residues" evidence="1">
    <location>
        <begin position="1"/>
        <end position="14"/>
    </location>
</feature>
<dbReference type="EMBL" id="DUZY01000001">
    <property type="protein sequence ID" value="DAD22480.1"/>
    <property type="molecule type" value="Genomic_DNA"/>
</dbReference>
<feature type="region of interest" description="Disordered" evidence="1">
    <location>
        <begin position="1"/>
        <end position="27"/>
    </location>
</feature>
<dbReference type="Proteomes" id="UP000607653">
    <property type="component" value="Unassembled WGS sequence"/>
</dbReference>
<reference evidence="2 3" key="1">
    <citation type="journal article" date="2020" name="Mol. Biol. Evol.">
        <title>Distinct Expression and Methylation Patterns for Genes with Different Fates following a Single Whole-Genome Duplication in Flowering Plants.</title>
        <authorList>
            <person name="Shi T."/>
            <person name="Rahmani R.S."/>
            <person name="Gugger P.F."/>
            <person name="Wang M."/>
            <person name="Li H."/>
            <person name="Zhang Y."/>
            <person name="Li Z."/>
            <person name="Wang Q."/>
            <person name="Van de Peer Y."/>
            <person name="Marchal K."/>
            <person name="Chen J."/>
        </authorList>
    </citation>
    <scope>NUCLEOTIDE SEQUENCE [LARGE SCALE GENOMIC DNA]</scope>
    <source>
        <tissue evidence="2">Leaf</tissue>
    </source>
</reference>
<comment type="caution">
    <text evidence="2">The sequence shown here is derived from an EMBL/GenBank/DDBJ whole genome shotgun (WGS) entry which is preliminary data.</text>
</comment>
<name>A0A822XPW3_NELNU</name>
<evidence type="ECO:0000256" key="1">
    <source>
        <dbReference type="SAM" id="MobiDB-lite"/>
    </source>
</evidence>
<evidence type="ECO:0000313" key="2">
    <source>
        <dbReference type="EMBL" id="DAD22480.1"/>
    </source>
</evidence>
<accession>A0A822XPW3</accession>
<sequence>MRVSSTEFQPSEHQPQVCGEQLSNKGD</sequence>
<gene>
    <name evidence="2" type="ORF">HUJ06_023943</name>
</gene>